<reference evidence="7 8" key="1">
    <citation type="submission" date="2016-07" db="EMBL/GenBank/DDBJ databases">
        <title>Pervasive Adenine N6-methylation of Active Genes in Fungi.</title>
        <authorList>
            <consortium name="DOE Joint Genome Institute"/>
            <person name="Mondo S.J."/>
            <person name="Dannebaum R.O."/>
            <person name="Kuo R.C."/>
            <person name="Labutti K."/>
            <person name="Haridas S."/>
            <person name="Kuo A."/>
            <person name="Salamov A."/>
            <person name="Ahrendt S.R."/>
            <person name="Lipzen A."/>
            <person name="Sullivan W."/>
            <person name="Andreopoulos W.B."/>
            <person name="Clum A."/>
            <person name="Lindquist E."/>
            <person name="Daum C."/>
            <person name="Ramamoorthy G.K."/>
            <person name="Gryganskyi A."/>
            <person name="Culley D."/>
            <person name="Magnuson J.K."/>
            <person name="James T.Y."/>
            <person name="O'Malley M.A."/>
            <person name="Stajich J.E."/>
            <person name="Spatafora J.W."/>
            <person name="Visel A."/>
            <person name="Grigoriev I.V."/>
        </authorList>
    </citation>
    <scope>NUCLEOTIDE SEQUENCE [LARGE SCALE GENOMIC DNA]</scope>
    <source>
        <strain evidence="7 8">CBS 129021</strain>
    </source>
</reference>
<accession>A0A1Y2EF38</accession>
<feature type="region of interest" description="Disordered" evidence="6">
    <location>
        <begin position="1"/>
        <end position="84"/>
    </location>
</feature>
<name>A0A1Y2EF38_9PEZI</name>
<evidence type="ECO:0000256" key="1">
    <source>
        <dbReference type="ARBA" id="ARBA00004123"/>
    </source>
</evidence>
<feature type="compositionally biased region" description="Polar residues" evidence="6">
    <location>
        <begin position="15"/>
        <end position="26"/>
    </location>
</feature>
<feature type="compositionally biased region" description="Basic and acidic residues" evidence="6">
    <location>
        <begin position="38"/>
        <end position="47"/>
    </location>
</feature>
<evidence type="ECO:0008006" key="9">
    <source>
        <dbReference type="Google" id="ProtNLM"/>
    </source>
</evidence>
<keyword evidence="3" id="KW-0677">Repeat</keyword>
<dbReference type="OrthoDB" id="412109at2759"/>
<evidence type="ECO:0000256" key="3">
    <source>
        <dbReference type="ARBA" id="ARBA00022737"/>
    </source>
</evidence>
<comment type="subcellular location">
    <subcellularLocation>
        <location evidence="1">Nucleus</location>
    </subcellularLocation>
</comment>
<feature type="compositionally biased region" description="Basic residues" evidence="6">
    <location>
        <begin position="48"/>
        <end position="67"/>
    </location>
</feature>
<evidence type="ECO:0000256" key="2">
    <source>
        <dbReference type="ARBA" id="ARBA00022553"/>
    </source>
</evidence>
<dbReference type="PANTHER" id="PTHR15263">
    <property type="entry name" value="I-KAPPA-B-LIKE PROTEIN IKBL"/>
    <property type="match status" value="1"/>
</dbReference>
<evidence type="ECO:0000256" key="6">
    <source>
        <dbReference type="SAM" id="MobiDB-lite"/>
    </source>
</evidence>
<dbReference type="GO" id="GO:0043124">
    <property type="term" value="P:negative regulation of canonical NF-kappaB signal transduction"/>
    <property type="evidence" value="ECO:0007669"/>
    <property type="project" value="InterPro"/>
</dbReference>
<keyword evidence="8" id="KW-1185">Reference proteome</keyword>
<organism evidence="7 8">
    <name type="scientific">Pseudomassariella vexata</name>
    <dbReference type="NCBI Taxonomy" id="1141098"/>
    <lineage>
        <taxon>Eukaryota</taxon>
        <taxon>Fungi</taxon>
        <taxon>Dikarya</taxon>
        <taxon>Ascomycota</taxon>
        <taxon>Pezizomycotina</taxon>
        <taxon>Sordariomycetes</taxon>
        <taxon>Xylariomycetidae</taxon>
        <taxon>Amphisphaeriales</taxon>
        <taxon>Pseudomassariaceae</taxon>
        <taxon>Pseudomassariella</taxon>
    </lineage>
</organism>
<evidence type="ECO:0000256" key="4">
    <source>
        <dbReference type="ARBA" id="ARBA00023043"/>
    </source>
</evidence>
<dbReference type="AlphaFoldDB" id="A0A1Y2EF38"/>
<feature type="region of interest" description="Disordered" evidence="6">
    <location>
        <begin position="151"/>
        <end position="191"/>
    </location>
</feature>
<dbReference type="GeneID" id="63771492"/>
<gene>
    <name evidence="7" type="ORF">BCR38DRAFT_334077</name>
</gene>
<dbReference type="Proteomes" id="UP000193689">
    <property type="component" value="Unassembled WGS sequence"/>
</dbReference>
<dbReference type="GO" id="GO:0005634">
    <property type="term" value="C:nucleus"/>
    <property type="evidence" value="ECO:0007669"/>
    <property type="project" value="UniProtKB-SubCell"/>
</dbReference>
<dbReference type="PANTHER" id="PTHR15263:SF1">
    <property type="entry name" value="NF-KAPPA-B INHIBITOR-LIKE PROTEIN 1"/>
    <property type="match status" value="1"/>
</dbReference>
<dbReference type="EMBL" id="MCFJ01000002">
    <property type="protein sequence ID" value="ORY70169.1"/>
    <property type="molecule type" value="Genomic_DNA"/>
</dbReference>
<feature type="compositionally biased region" description="Basic and acidic residues" evidence="6">
    <location>
        <begin position="151"/>
        <end position="164"/>
    </location>
</feature>
<dbReference type="InParanoid" id="A0A1Y2EF38"/>
<keyword evidence="2" id="KW-0597">Phosphoprotein</keyword>
<evidence type="ECO:0000256" key="5">
    <source>
        <dbReference type="ARBA" id="ARBA00023242"/>
    </source>
</evidence>
<protein>
    <recommendedName>
        <fullName evidence="9">J domain-containing protein</fullName>
    </recommendedName>
</protein>
<dbReference type="InterPro" id="IPR038753">
    <property type="entry name" value="NFKBIL1"/>
</dbReference>
<sequence>MTNQPLSPRRRHVLSSINPKGTQPHSSVDDVCDDVDDKAEREPEPSSHRHHRRRCHHRHRHKRRHSRSSTPPNPYEPPPLDPDAAFRESLFDAMADDEGAAYWQGVYGQPLHVYSNAKPGPSGELEKMTDDEYAAYVRCKMWEKTHQGLLEERARKDEEKTQRESHRRTRDTEDDDARLHRDMEESLRRGEARRSRKSWQTRWNDYVKTWSNWDGTSASMNWPVKTRRREDINGEDVRDFFIHCLDPKEIGEAPFLAKLKEERVRWHPDKMQQKSGHQLDETVMRDVTAVFQIIDELWAYTRPKAN</sequence>
<evidence type="ECO:0000313" key="8">
    <source>
        <dbReference type="Proteomes" id="UP000193689"/>
    </source>
</evidence>
<feature type="compositionally biased region" description="Pro residues" evidence="6">
    <location>
        <begin position="71"/>
        <end position="81"/>
    </location>
</feature>
<evidence type="ECO:0000313" key="7">
    <source>
        <dbReference type="EMBL" id="ORY70169.1"/>
    </source>
</evidence>
<comment type="caution">
    <text evidence="7">The sequence shown here is derived from an EMBL/GenBank/DDBJ whole genome shotgun (WGS) entry which is preliminary data.</text>
</comment>
<dbReference type="RefSeq" id="XP_040720119.1">
    <property type="nucleotide sequence ID" value="XM_040855280.1"/>
</dbReference>
<proteinExistence type="predicted"/>
<keyword evidence="4" id="KW-0040">ANK repeat</keyword>
<keyword evidence="5" id="KW-0539">Nucleus</keyword>
<feature type="compositionally biased region" description="Basic and acidic residues" evidence="6">
    <location>
        <begin position="177"/>
        <end position="191"/>
    </location>
</feature>